<protein>
    <submittedName>
        <fullName evidence="5">Mycothiol acetyltransferase</fullName>
        <ecNumber evidence="5">2.3.1.189</ecNumber>
    </submittedName>
</protein>
<evidence type="ECO:0000256" key="2">
    <source>
        <dbReference type="ARBA" id="ARBA00023315"/>
    </source>
</evidence>
<keyword evidence="1 5" id="KW-0808">Transferase</keyword>
<accession>A0A0F0KWD9</accession>
<dbReference type="EMBL" id="JYIV01000020">
    <property type="protein sequence ID" value="KJL24420.1"/>
    <property type="molecule type" value="Genomic_DNA"/>
</dbReference>
<feature type="region of interest" description="Disordered" evidence="3">
    <location>
        <begin position="1"/>
        <end position="24"/>
    </location>
</feature>
<dbReference type="InterPro" id="IPR050832">
    <property type="entry name" value="Bact_Acetyltransf"/>
</dbReference>
<evidence type="ECO:0000259" key="4">
    <source>
        <dbReference type="PROSITE" id="PS51186"/>
    </source>
</evidence>
<dbReference type="GO" id="GO:0035447">
    <property type="term" value="F:mycothiol synthase activity"/>
    <property type="evidence" value="ECO:0007669"/>
    <property type="project" value="UniProtKB-EC"/>
</dbReference>
<reference evidence="5 6" key="1">
    <citation type="submission" date="2015-02" db="EMBL/GenBank/DDBJ databases">
        <title>Draft genome sequences of ten Microbacterium spp. with emphasis on heavy metal contaminated environments.</title>
        <authorList>
            <person name="Corretto E."/>
        </authorList>
    </citation>
    <scope>NUCLEOTIDE SEQUENCE [LARGE SCALE GENOMIC DNA]</scope>
    <source>
        <strain evidence="5 6">BEL163</strain>
    </source>
</reference>
<evidence type="ECO:0000313" key="5">
    <source>
        <dbReference type="EMBL" id="KJL24420.1"/>
    </source>
</evidence>
<dbReference type="CDD" id="cd04301">
    <property type="entry name" value="NAT_SF"/>
    <property type="match status" value="1"/>
</dbReference>
<dbReference type="EC" id="2.3.1.189" evidence="5"/>
<dbReference type="Gene3D" id="3.40.630.30">
    <property type="match status" value="1"/>
</dbReference>
<dbReference type="Pfam" id="PF00583">
    <property type="entry name" value="Acetyltransf_1"/>
    <property type="match status" value="1"/>
</dbReference>
<keyword evidence="2 5" id="KW-0012">Acyltransferase</keyword>
<dbReference type="SUPFAM" id="SSF55729">
    <property type="entry name" value="Acyl-CoA N-acyltransferases (Nat)"/>
    <property type="match status" value="1"/>
</dbReference>
<dbReference type="InterPro" id="IPR016181">
    <property type="entry name" value="Acyl_CoA_acyltransferase"/>
</dbReference>
<dbReference type="InterPro" id="IPR000182">
    <property type="entry name" value="GNAT_dom"/>
</dbReference>
<sequence>MTKGLQLSSSGPAARQGGGAIPCPHTVRGAAIRPESGYGTEMNQSTPTIEALHALTDADAEAIASLLVQLSASAAFDRARTEAVIAHEATELLVARDSGRIVGTATLVTAPSLTGLRGHVEDVVVDEAARGRGVARLLLEHMTQLAQERGVRTLELTSRPSRESALRLYESVGFHRRETNVLRFTPATD</sequence>
<dbReference type="PANTHER" id="PTHR43877">
    <property type="entry name" value="AMINOALKYLPHOSPHONATE N-ACETYLTRANSFERASE-RELATED-RELATED"/>
    <property type="match status" value="1"/>
</dbReference>
<dbReference type="AlphaFoldDB" id="A0A0F0KWD9"/>
<name>A0A0F0KWD9_9MICO</name>
<dbReference type="PATRIC" id="fig|82380.10.peg.1021"/>
<dbReference type="PROSITE" id="PS51186">
    <property type="entry name" value="GNAT"/>
    <property type="match status" value="1"/>
</dbReference>
<organism evidence="5 6">
    <name type="scientific">Microbacterium oxydans</name>
    <dbReference type="NCBI Taxonomy" id="82380"/>
    <lineage>
        <taxon>Bacteria</taxon>
        <taxon>Bacillati</taxon>
        <taxon>Actinomycetota</taxon>
        <taxon>Actinomycetes</taxon>
        <taxon>Micrococcales</taxon>
        <taxon>Microbacteriaceae</taxon>
        <taxon>Microbacterium</taxon>
    </lineage>
</organism>
<feature type="domain" description="N-acetyltransferase" evidence="4">
    <location>
        <begin position="50"/>
        <end position="189"/>
    </location>
</feature>
<comment type="caution">
    <text evidence="5">The sequence shown here is derived from an EMBL/GenBank/DDBJ whole genome shotgun (WGS) entry which is preliminary data.</text>
</comment>
<evidence type="ECO:0000256" key="1">
    <source>
        <dbReference type="ARBA" id="ARBA00022679"/>
    </source>
</evidence>
<gene>
    <name evidence="5" type="primary">mshD_3</name>
    <name evidence="5" type="ORF">RN51_01017</name>
</gene>
<evidence type="ECO:0000313" key="6">
    <source>
        <dbReference type="Proteomes" id="UP000033725"/>
    </source>
</evidence>
<feature type="compositionally biased region" description="Polar residues" evidence="3">
    <location>
        <begin position="1"/>
        <end position="11"/>
    </location>
</feature>
<dbReference type="Proteomes" id="UP000033725">
    <property type="component" value="Unassembled WGS sequence"/>
</dbReference>
<proteinExistence type="predicted"/>
<evidence type="ECO:0000256" key="3">
    <source>
        <dbReference type="SAM" id="MobiDB-lite"/>
    </source>
</evidence>